<name>A0AAN6N864_9PEZI</name>
<dbReference type="InterPro" id="IPR011008">
    <property type="entry name" value="Dimeric_a/b-barrel"/>
</dbReference>
<dbReference type="EMBL" id="MU853790">
    <property type="protein sequence ID" value="KAK3940936.1"/>
    <property type="molecule type" value="Genomic_DNA"/>
</dbReference>
<dbReference type="PANTHER" id="PTHR40257:SF1">
    <property type="entry name" value="DUF1330 DOMAIN-CONTAINING PROTEIN"/>
    <property type="match status" value="1"/>
</dbReference>
<gene>
    <name evidence="1" type="ORF">QBC46DRAFT_384162</name>
</gene>
<dbReference type="AlphaFoldDB" id="A0AAN6N864"/>
<dbReference type="PANTHER" id="PTHR40257">
    <property type="match status" value="1"/>
</dbReference>
<sequence length="263" mass="28709">MPLCNLHLIALNPGTSPREFLSTLRQHSVKVLSQALVVRWMILPTHMSTVPLLAHNVQWDLLVILDNTCPLPEAVLSQVAALWSATCGIPSALVKNYTALNSTLFNPSSSPTQPALPKTNAESTQKLQLSDELAAYVADLPPEIGAHPVSMLNLLAFNPGKKEQYQQYGKAFSEKVGARHGGKVKVVGNVVAGEAKEEGWDEIAYVHYPTLAHFAAMAGDKDYQEVNERYRLGALKDTFILCTMEIDDHGRLAGTKQAANSRL</sequence>
<evidence type="ECO:0000313" key="2">
    <source>
        <dbReference type="Proteomes" id="UP001303473"/>
    </source>
</evidence>
<protein>
    <recommendedName>
        <fullName evidence="3">DUF1330 domain-containing protein</fullName>
    </recommendedName>
</protein>
<organism evidence="1 2">
    <name type="scientific">Diplogelasinospora grovesii</name>
    <dbReference type="NCBI Taxonomy" id="303347"/>
    <lineage>
        <taxon>Eukaryota</taxon>
        <taxon>Fungi</taxon>
        <taxon>Dikarya</taxon>
        <taxon>Ascomycota</taxon>
        <taxon>Pezizomycotina</taxon>
        <taxon>Sordariomycetes</taxon>
        <taxon>Sordariomycetidae</taxon>
        <taxon>Sordariales</taxon>
        <taxon>Diplogelasinosporaceae</taxon>
        <taxon>Diplogelasinospora</taxon>
    </lineage>
</organism>
<dbReference type="Gene3D" id="3.30.70.100">
    <property type="match status" value="1"/>
</dbReference>
<accession>A0AAN6N864</accession>
<evidence type="ECO:0000313" key="1">
    <source>
        <dbReference type="EMBL" id="KAK3940936.1"/>
    </source>
</evidence>
<dbReference type="Proteomes" id="UP001303473">
    <property type="component" value="Unassembled WGS sequence"/>
</dbReference>
<proteinExistence type="predicted"/>
<reference evidence="2" key="1">
    <citation type="journal article" date="2023" name="Mol. Phylogenet. Evol.">
        <title>Genome-scale phylogeny and comparative genomics of the fungal order Sordariales.</title>
        <authorList>
            <person name="Hensen N."/>
            <person name="Bonometti L."/>
            <person name="Westerberg I."/>
            <person name="Brannstrom I.O."/>
            <person name="Guillou S."/>
            <person name="Cros-Aarteil S."/>
            <person name="Calhoun S."/>
            <person name="Haridas S."/>
            <person name="Kuo A."/>
            <person name="Mondo S."/>
            <person name="Pangilinan J."/>
            <person name="Riley R."/>
            <person name="LaButti K."/>
            <person name="Andreopoulos B."/>
            <person name="Lipzen A."/>
            <person name="Chen C."/>
            <person name="Yan M."/>
            <person name="Daum C."/>
            <person name="Ng V."/>
            <person name="Clum A."/>
            <person name="Steindorff A."/>
            <person name="Ohm R.A."/>
            <person name="Martin F."/>
            <person name="Silar P."/>
            <person name="Natvig D.O."/>
            <person name="Lalanne C."/>
            <person name="Gautier V."/>
            <person name="Ament-Velasquez S.L."/>
            <person name="Kruys A."/>
            <person name="Hutchinson M.I."/>
            <person name="Powell A.J."/>
            <person name="Barry K."/>
            <person name="Miller A.N."/>
            <person name="Grigoriev I.V."/>
            <person name="Debuchy R."/>
            <person name="Gladieux P."/>
            <person name="Hiltunen Thoren M."/>
            <person name="Johannesson H."/>
        </authorList>
    </citation>
    <scope>NUCLEOTIDE SEQUENCE [LARGE SCALE GENOMIC DNA]</scope>
    <source>
        <strain evidence="2">CBS 340.73</strain>
    </source>
</reference>
<evidence type="ECO:0008006" key="3">
    <source>
        <dbReference type="Google" id="ProtNLM"/>
    </source>
</evidence>
<keyword evidence="2" id="KW-1185">Reference proteome</keyword>
<dbReference type="SUPFAM" id="SSF54909">
    <property type="entry name" value="Dimeric alpha+beta barrel"/>
    <property type="match status" value="1"/>
</dbReference>
<comment type="caution">
    <text evidence="1">The sequence shown here is derived from an EMBL/GenBank/DDBJ whole genome shotgun (WGS) entry which is preliminary data.</text>
</comment>